<gene>
    <name evidence="2" type="ORF">DHW31_08280</name>
</gene>
<dbReference type="EMBL" id="DPVG01000298">
    <property type="protein sequence ID" value="HCK24760.1"/>
    <property type="molecule type" value="Genomic_DNA"/>
</dbReference>
<evidence type="ECO:0000313" key="3">
    <source>
        <dbReference type="Proteomes" id="UP000263098"/>
    </source>
</evidence>
<accession>A0A3D2SGX5</accession>
<sequence length="249" mass="29155">MKYMIKKYCLALLVLISTGSMMAQIKNLPSPLSAKIVRAENIKDRSFREVYQYFQANVFLELPVTINRDFKRKDRQKLRPYPLRKDNELFFVNMNKKDYRRNDKETKISYMFSETNGDYVMGIVTAISADHHAVKSWLVTFNLSGHVIDYLPICESLGEDMVRTIESHIYENFIVDVQQLSFPNNDYIIEKEVLVNDLKGQRVDRSFIITTEGKFKKTKEVCFLPQIYSDTTLLDKTILIHQRGENAIK</sequence>
<name>A0A3D2SGX5_9BACE</name>
<proteinExistence type="predicted"/>
<comment type="caution">
    <text evidence="2">The sequence shown here is derived from an EMBL/GenBank/DDBJ whole genome shotgun (WGS) entry which is preliminary data.</text>
</comment>
<evidence type="ECO:0000313" key="2">
    <source>
        <dbReference type="EMBL" id="HCK24760.1"/>
    </source>
</evidence>
<feature type="signal peptide" evidence="1">
    <location>
        <begin position="1"/>
        <end position="23"/>
    </location>
</feature>
<evidence type="ECO:0000256" key="1">
    <source>
        <dbReference type="SAM" id="SignalP"/>
    </source>
</evidence>
<feature type="chain" id="PRO_5017775322" evidence="1">
    <location>
        <begin position="24"/>
        <end position="249"/>
    </location>
</feature>
<keyword evidence="1" id="KW-0732">Signal</keyword>
<reference evidence="2 3" key="1">
    <citation type="journal article" date="2018" name="Nat. Biotechnol.">
        <title>A standardized bacterial taxonomy based on genome phylogeny substantially revises the tree of life.</title>
        <authorList>
            <person name="Parks D.H."/>
            <person name="Chuvochina M."/>
            <person name="Waite D.W."/>
            <person name="Rinke C."/>
            <person name="Skarshewski A."/>
            <person name="Chaumeil P.A."/>
            <person name="Hugenholtz P."/>
        </authorList>
    </citation>
    <scope>NUCLEOTIDE SEQUENCE [LARGE SCALE GENOMIC DNA]</scope>
    <source>
        <strain evidence="2">UBA9667</strain>
    </source>
</reference>
<dbReference type="AlphaFoldDB" id="A0A3D2SGX5"/>
<organism evidence="2 3">
    <name type="scientific">Bacteroides graminisolvens</name>
    <dbReference type="NCBI Taxonomy" id="477666"/>
    <lineage>
        <taxon>Bacteria</taxon>
        <taxon>Pseudomonadati</taxon>
        <taxon>Bacteroidota</taxon>
        <taxon>Bacteroidia</taxon>
        <taxon>Bacteroidales</taxon>
        <taxon>Bacteroidaceae</taxon>
        <taxon>Bacteroides</taxon>
    </lineage>
</organism>
<protein>
    <submittedName>
        <fullName evidence="2">Uncharacterized protein</fullName>
    </submittedName>
</protein>
<dbReference type="Proteomes" id="UP000263098">
    <property type="component" value="Unassembled WGS sequence"/>
</dbReference>